<evidence type="ECO:0000256" key="7">
    <source>
        <dbReference type="RuleBase" id="RU003331"/>
    </source>
</evidence>
<feature type="binding site" evidence="5">
    <location>
        <position position="129"/>
    </location>
    <ligand>
        <name>Zn(2+)</name>
        <dbReference type="ChEBI" id="CHEBI:29105"/>
        <note>structural</note>
    </ligand>
</feature>
<feature type="binding site" evidence="5">
    <location>
        <begin position="135"/>
        <end position="136"/>
    </location>
    <ligand>
        <name>ATP</name>
        <dbReference type="ChEBI" id="CHEBI:30616"/>
    </ligand>
</feature>
<feature type="binding site" evidence="5">
    <location>
        <begin position="59"/>
        <end position="61"/>
    </location>
    <ligand>
        <name>AMP</name>
        <dbReference type="ChEBI" id="CHEBI:456215"/>
    </ligand>
</feature>
<feature type="binding site" evidence="5">
    <location>
        <position position="126"/>
    </location>
    <ligand>
        <name>ATP</name>
        <dbReference type="ChEBI" id="CHEBI:30616"/>
    </ligand>
</feature>
<organism evidence="9">
    <name type="scientific">Aquifex aeolicus</name>
    <dbReference type="NCBI Taxonomy" id="63363"/>
    <lineage>
        <taxon>Bacteria</taxon>
        <taxon>Pseudomonadati</taxon>
        <taxon>Aquificota</taxon>
        <taxon>Aquificia</taxon>
        <taxon>Aquificales</taxon>
        <taxon>Aquificaceae</taxon>
        <taxon>Aquifex</taxon>
    </lineage>
</organism>
<dbReference type="PANTHER" id="PTHR23359">
    <property type="entry name" value="NUCLEOTIDE KINASE"/>
    <property type="match status" value="1"/>
</dbReference>
<keyword evidence="5" id="KW-0963">Cytoplasm</keyword>
<dbReference type="PROSITE" id="PS00113">
    <property type="entry name" value="ADENYLATE_KINASE"/>
    <property type="match status" value="1"/>
</dbReference>
<feature type="binding site" evidence="5">
    <location>
        <position position="91"/>
    </location>
    <ligand>
        <name>AMP</name>
        <dbReference type="ChEBI" id="CHEBI:456215"/>
    </ligand>
</feature>
<dbReference type="CDD" id="cd01428">
    <property type="entry name" value="ADK"/>
    <property type="match status" value="1"/>
</dbReference>
<dbReference type="EMBL" id="DRNB01000303">
    <property type="protein sequence ID" value="HHJ64874.1"/>
    <property type="molecule type" value="Genomic_DNA"/>
</dbReference>
<dbReference type="HAMAP" id="MF_00235">
    <property type="entry name" value="Adenylate_kinase_Adk"/>
    <property type="match status" value="1"/>
</dbReference>
<keyword evidence="5" id="KW-0479">Metal-binding</keyword>
<feature type="binding site" evidence="5">
    <location>
        <begin position="84"/>
        <end position="87"/>
    </location>
    <ligand>
        <name>AMP</name>
        <dbReference type="ChEBI" id="CHEBI:456215"/>
    </ligand>
</feature>
<comment type="catalytic activity">
    <reaction evidence="5 7">
        <text>AMP + ATP = 2 ADP</text>
        <dbReference type="Rhea" id="RHEA:12973"/>
        <dbReference type="ChEBI" id="CHEBI:30616"/>
        <dbReference type="ChEBI" id="CHEBI:456215"/>
        <dbReference type="ChEBI" id="CHEBI:456216"/>
        <dbReference type="EC" id="2.7.4.3"/>
    </reaction>
</comment>
<evidence type="ECO:0000313" key="9">
    <source>
        <dbReference type="EMBL" id="HHJ64874.1"/>
    </source>
</evidence>
<dbReference type="PRINTS" id="PR00094">
    <property type="entry name" value="ADENYLTKNASE"/>
</dbReference>
<dbReference type="Pfam" id="PF00406">
    <property type="entry name" value="ADK"/>
    <property type="match status" value="1"/>
</dbReference>
<feature type="binding site" evidence="5">
    <location>
        <position position="33"/>
    </location>
    <ligand>
        <name>AMP</name>
        <dbReference type="ChEBI" id="CHEBI:456215"/>
    </ligand>
</feature>
<keyword evidence="5 7" id="KW-0067">ATP-binding</keyword>
<proteinExistence type="inferred from homology"/>
<comment type="pathway">
    <text evidence="5">Purine metabolism; AMP biosynthesis via salvage pathway; AMP from ADP: step 1/1.</text>
</comment>
<dbReference type="NCBIfam" id="NF001381">
    <property type="entry name" value="PRK00279.1-3"/>
    <property type="match status" value="1"/>
</dbReference>
<gene>
    <name evidence="5" type="primary">adk</name>
    <name evidence="9" type="ORF">ENJ61_08220</name>
</gene>
<feature type="binding site" evidence="5">
    <location>
        <position position="132"/>
    </location>
    <ligand>
        <name>Zn(2+)</name>
        <dbReference type="ChEBI" id="CHEBI:29105"/>
        <note>structural</note>
    </ligand>
</feature>
<comment type="subcellular location">
    <subcellularLocation>
        <location evidence="5 7">Cytoplasm</location>
    </subcellularLocation>
</comment>
<dbReference type="NCBIfam" id="NF001380">
    <property type="entry name" value="PRK00279.1-2"/>
    <property type="match status" value="1"/>
</dbReference>
<dbReference type="UniPathway" id="UPA00588">
    <property type="reaction ID" value="UER00649"/>
</dbReference>
<feature type="binding site" evidence="5">
    <location>
        <position position="38"/>
    </location>
    <ligand>
        <name>AMP</name>
        <dbReference type="ChEBI" id="CHEBI:456215"/>
    </ligand>
</feature>
<comment type="similarity">
    <text evidence="5 6">Belongs to the adenylate kinase family.</text>
</comment>
<dbReference type="SUPFAM" id="SSF52540">
    <property type="entry name" value="P-loop containing nucleoside triphosphate hydrolases"/>
    <property type="match status" value="1"/>
</dbReference>
<comment type="function">
    <text evidence="5">Catalyzes the reversible transfer of the terminal phosphate group between ATP and AMP. Plays an important role in cellular energy homeostasis and in adenine nucleotide metabolism.</text>
</comment>
<keyword evidence="4 5" id="KW-0418">Kinase</keyword>
<feature type="binding site" evidence="5">
    <location>
        <position position="159"/>
    </location>
    <ligand>
        <name>AMP</name>
        <dbReference type="ChEBI" id="CHEBI:456215"/>
    </ligand>
</feature>
<evidence type="ECO:0000256" key="5">
    <source>
        <dbReference type="HAMAP-Rule" id="MF_00235"/>
    </source>
</evidence>
<dbReference type="Gene3D" id="3.40.50.300">
    <property type="entry name" value="P-loop containing nucleotide triphosphate hydrolases"/>
    <property type="match status" value="1"/>
</dbReference>
<dbReference type="InterPro" id="IPR007862">
    <property type="entry name" value="Adenylate_kinase_lid-dom"/>
</dbReference>
<dbReference type="Pfam" id="PF05191">
    <property type="entry name" value="ADK_lid"/>
    <property type="match status" value="1"/>
</dbReference>
<evidence type="ECO:0000256" key="6">
    <source>
        <dbReference type="RuleBase" id="RU003330"/>
    </source>
</evidence>
<comment type="domain">
    <text evidence="5">Consists of three domains, a large central CORE domain and two small peripheral domains, NMPbind and LID, which undergo movements during catalysis. The LID domain closes over the site of phosphoryl transfer upon ATP binding. Assembling and dissambling the active center during each catalytic cycle provides an effective means to prevent ATP hydrolysis. Some bacteria have evolved a zinc-coordinating structure that stabilizes the LID domain.</text>
</comment>
<feature type="binding site" evidence="5">
    <location>
        <position position="152"/>
    </location>
    <ligand>
        <name>Zn(2+)</name>
        <dbReference type="ChEBI" id="CHEBI:29105"/>
        <note>structural</note>
    </ligand>
</feature>
<dbReference type="GO" id="GO:0004017">
    <property type="term" value="F:AMP kinase activity"/>
    <property type="evidence" value="ECO:0007669"/>
    <property type="project" value="UniProtKB-UniRule"/>
</dbReference>
<protein>
    <recommendedName>
        <fullName evidence="5 7">Adenylate kinase</fullName>
        <shortName evidence="5">AK</shortName>
        <ecNumber evidence="5 7">2.7.4.3</ecNumber>
    </recommendedName>
    <alternativeName>
        <fullName evidence="5">ATP-AMP transphosphorylase</fullName>
    </alternativeName>
    <alternativeName>
        <fullName evidence="5">ATP:AMP phosphotransferase</fullName>
    </alternativeName>
    <alternativeName>
        <fullName evidence="5">Adenylate monophosphate kinase</fullName>
    </alternativeName>
</protein>
<dbReference type="AlphaFoldDB" id="A0A7C5Q340"/>
<name>A0A7C5Q340_AQUAO</name>
<feature type="binding site" evidence="5">
    <location>
        <position position="170"/>
    </location>
    <ligand>
        <name>AMP</name>
        <dbReference type="ChEBI" id="CHEBI:456215"/>
    </ligand>
</feature>
<accession>A0A7C5Q340</accession>
<feature type="binding site" evidence="5">
    <location>
        <begin position="12"/>
        <end position="17"/>
    </location>
    <ligand>
        <name>ATP</name>
        <dbReference type="ChEBI" id="CHEBI:30616"/>
    </ligand>
</feature>
<keyword evidence="3 5" id="KW-0547">Nucleotide-binding</keyword>
<dbReference type="GO" id="GO:0044209">
    <property type="term" value="P:AMP salvage"/>
    <property type="evidence" value="ECO:0007669"/>
    <property type="project" value="UniProtKB-UniRule"/>
</dbReference>
<reference evidence="9" key="1">
    <citation type="journal article" date="2020" name="mSystems">
        <title>Genome- and Community-Level Interaction Insights into Carbon Utilization and Element Cycling Functions of Hydrothermarchaeota in Hydrothermal Sediment.</title>
        <authorList>
            <person name="Zhou Z."/>
            <person name="Liu Y."/>
            <person name="Xu W."/>
            <person name="Pan J."/>
            <person name="Luo Z.H."/>
            <person name="Li M."/>
        </authorList>
    </citation>
    <scope>NUCLEOTIDE SEQUENCE [LARGE SCALE GENOMIC DNA]</scope>
    <source>
        <strain evidence="9">HyVt-501</strain>
    </source>
</reference>
<feature type="region of interest" description="NMP" evidence="5">
    <location>
        <begin position="32"/>
        <end position="61"/>
    </location>
</feature>
<sequence length="216" mass="24443">MKKNLVFLGPPGAGKGTQAKMLSQELGLIHISTGDILRSAVEKRTPLGVKAKEYMDRGELVPDDLIIALIEEVLPQQGGFVLDGFPRTVAQAKALDRLLDRKGMNLSAVILFDVPDDTVVERLSGRRICPRCGAVYHIRYNPPREDEICDRCGAKLIQREDDREEVIRKRLSVYREQTAPLVEYYSERDILVKLDASRPIEEIHRRLLEILNEKGN</sequence>
<dbReference type="NCBIfam" id="NF011100">
    <property type="entry name" value="PRK14527.1"/>
    <property type="match status" value="1"/>
</dbReference>
<evidence type="ECO:0000256" key="3">
    <source>
        <dbReference type="ARBA" id="ARBA00022741"/>
    </source>
</evidence>
<feature type="region of interest" description="LID" evidence="5">
    <location>
        <begin position="125"/>
        <end position="162"/>
    </location>
</feature>
<dbReference type="NCBIfam" id="TIGR01351">
    <property type="entry name" value="adk"/>
    <property type="match status" value="1"/>
</dbReference>
<keyword evidence="2 5" id="KW-0545">Nucleotide biosynthesis</keyword>
<dbReference type="GO" id="GO:0008270">
    <property type="term" value="F:zinc ion binding"/>
    <property type="evidence" value="ECO:0007669"/>
    <property type="project" value="UniProtKB-UniRule"/>
</dbReference>
<comment type="caution">
    <text evidence="9">The sequence shown here is derived from an EMBL/GenBank/DDBJ whole genome shotgun (WGS) entry which is preliminary data.</text>
</comment>
<feature type="binding site" evidence="5">
    <location>
        <position position="149"/>
    </location>
    <ligand>
        <name>Zn(2+)</name>
        <dbReference type="ChEBI" id="CHEBI:29105"/>
        <note>structural</note>
    </ligand>
</feature>
<dbReference type="EC" id="2.7.4.3" evidence="5 7"/>
<dbReference type="Proteomes" id="UP000885792">
    <property type="component" value="Unassembled WGS sequence"/>
</dbReference>
<dbReference type="InterPro" id="IPR006259">
    <property type="entry name" value="Adenyl_kin_sub"/>
</dbReference>
<dbReference type="FunFam" id="3.40.50.300:FF:000106">
    <property type="entry name" value="Adenylate kinase mitochondrial"/>
    <property type="match status" value="1"/>
</dbReference>
<dbReference type="InterPro" id="IPR027417">
    <property type="entry name" value="P-loop_NTPase"/>
</dbReference>
<feature type="domain" description="Adenylate kinase active site lid" evidence="8">
    <location>
        <begin position="126"/>
        <end position="161"/>
    </location>
</feature>
<dbReference type="GO" id="GO:0005524">
    <property type="term" value="F:ATP binding"/>
    <property type="evidence" value="ECO:0007669"/>
    <property type="project" value="UniProtKB-UniRule"/>
</dbReference>
<dbReference type="InterPro" id="IPR033690">
    <property type="entry name" value="Adenylat_kinase_CS"/>
</dbReference>
<evidence type="ECO:0000259" key="8">
    <source>
        <dbReference type="Pfam" id="PF05191"/>
    </source>
</evidence>
<keyword evidence="5" id="KW-0862">Zinc</keyword>
<dbReference type="InterPro" id="IPR000850">
    <property type="entry name" value="Adenylat/UMP-CMP_kin"/>
</dbReference>
<evidence type="ECO:0000256" key="1">
    <source>
        <dbReference type="ARBA" id="ARBA00022679"/>
    </source>
</evidence>
<evidence type="ECO:0000256" key="2">
    <source>
        <dbReference type="ARBA" id="ARBA00022727"/>
    </source>
</evidence>
<feature type="binding site" evidence="5">
    <location>
        <position position="198"/>
    </location>
    <ligand>
        <name>ATP</name>
        <dbReference type="ChEBI" id="CHEBI:30616"/>
    </ligand>
</feature>
<comment type="subunit">
    <text evidence="5 7">Monomer.</text>
</comment>
<dbReference type="GO" id="GO:0005737">
    <property type="term" value="C:cytoplasm"/>
    <property type="evidence" value="ECO:0007669"/>
    <property type="project" value="UniProtKB-SubCell"/>
</dbReference>
<keyword evidence="1 5" id="KW-0808">Transferase</keyword>
<evidence type="ECO:0000256" key="4">
    <source>
        <dbReference type="ARBA" id="ARBA00022777"/>
    </source>
</evidence>